<evidence type="ECO:0000313" key="1">
    <source>
        <dbReference type="EMBL" id="SJL18104.1"/>
    </source>
</evidence>
<proteinExistence type="predicted"/>
<dbReference type="Proteomes" id="UP000219338">
    <property type="component" value="Unassembled WGS sequence"/>
</dbReference>
<dbReference type="EMBL" id="FUEG01000053">
    <property type="protein sequence ID" value="SJL18104.1"/>
    <property type="molecule type" value="Genomic_DNA"/>
</dbReference>
<gene>
    <name evidence="1" type="ORF">ARMOST_21676</name>
</gene>
<name>A0A284SAR5_ARMOS</name>
<protein>
    <submittedName>
        <fullName evidence="1">Uncharacterized protein</fullName>
    </submittedName>
</protein>
<reference evidence="2" key="1">
    <citation type="journal article" date="2017" name="Nat. Ecol. Evol.">
        <title>Genome expansion and lineage-specific genetic innovations in the forest pathogenic fungi Armillaria.</title>
        <authorList>
            <person name="Sipos G."/>
            <person name="Prasanna A.N."/>
            <person name="Walter M.C."/>
            <person name="O'Connor E."/>
            <person name="Balint B."/>
            <person name="Krizsan K."/>
            <person name="Kiss B."/>
            <person name="Hess J."/>
            <person name="Varga T."/>
            <person name="Slot J."/>
            <person name="Riley R."/>
            <person name="Boka B."/>
            <person name="Rigling D."/>
            <person name="Barry K."/>
            <person name="Lee J."/>
            <person name="Mihaltcheva S."/>
            <person name="LaButti K."/>
            <person name="Lipzen A."/>
            <person name="Waldron R."/>
            <person name="Moloney N.M."/>
            <person name="Sperisen C."/>
            <person name="Kredics L."/>
            <person name="Vagvoelgyi C."/>
            <person name="Patrignani A."/>
            <person name="Fitzpatrick D."/>
            <person name="Nagy I."/>
            <person name="Doyle S."/>
            <person name="Anderson J.B."/>
            <person name="Grigoriev I.V."/>
            <person name="Gueldener U."/>
            <person name="Muensterkoetter M."/>
            <person name="Nagy L.G."/>
        </authorList>
    </citation>
    <scope>NUCLEOTIDE SEQUENCE [LARGE SCALE GENOMIC DNA]</scope>
    <source>
        <strain evidence="2">C18/9</strain>
    </source>
</reference>
<dbReference type="AlphaFoldDB" id="A0A284SAR5"/>
<evidence type="ECO:0000313" key="2">
    <source>
        <dbReference type="Proteomes" id="UP000219338"/>
    </source>
</evidence>
<accession>A0A284SAR5</accession>
<keyword evidence="2" id="KW-1185">Reference proteome</keyword>
<sequence>MKVLDSEHHFLRRNTVSSNLRCALHVPSFSRICEGRPLHRSLIIEKRRSTSSRTVFRFRYLALCNYRQYARWLSESLVVPDCLDCHFLVSLFYSDAFREEEPRQVDVLFKMKDAMYITILPDIYSVTKTMHYKAVIRFTILLALASYHGISARVSDEDLDCAGEDHISPLFFNHHVDYPRVTKQKPSWNKIDASREWDTMFVEIDMDRSKRDLAPCPT</sequence>
<organism evidence="1 2">
    <name type="scientific">Armillaria ostoyae</name>
    <name type="common">Armillaria root rot fungus</name>
    <dbReference type="NCBI Taxonomy" id="47428"/>
    <lineage>
        <taxon>Eukaryota</taxon>
        <taxon>Fungi</taxon>
        <taxon>Dikarya</taxon>
        <taxon>Basidiomycota</taxon>
        <taxon>Agaricomycotina</taxon>
        <taxon>Agaricomycetes</taxon>
        <taxon>Agaricomycetidae</taxon>
        <taxon>Agaricales</taxon>
        <taxon>Marasmiineae</taxon>
        <taxon>Physalacriaceae</taxon>
        <taxon>Armillaria</taxon>
    </lineage>
</organism>